<evidence type="ECO:0000259" key="2">
    <source>
        <dbReference type="Pfam" id="PF12773"/>
    </source>
</evidence>
<feature type="compositionally biased region" description="Basic and acidic residues" evidence="1">
    <location>
        <begin position="527"/>
        <end position="561"/>
    </location>
</feature>
<evidence type="ECO:0000313" key="4">
    <source>
        <dbReference type="Proteomes" id="UP000266721"/>
    </source>
</evidence>
<feature type="compositionally biased region" description="Polar residues" evidence="1">
    <location>
        <begin position="358"/>
        <end position="372"/>
    </location>
</feature>
<feature type="non-terminal residue" evidence="3">
    <location>
        <position position="1"/>
    </location>
</feature>
<dbReference type="AlphaFoldDB" id="A0A3L5TQ77"/>
<feature type="non-terminal residue" evidence="3">
    <location>
        <position position="561"/>
    </location>
</feature>
<feature type="compositionally biased region" description="Low complexity" evidence="1">
    <location>
        <begin position="132"/>
        <end position="142"/>
    </location>
</feature>
<feature type="compositionally biased region" description="Basic and acidic residues" evidence="1">
    <location>
        <begin position="308"/>
        <end position="321"/>
    </location>
</feature>
<dbReference type="EMBL" id="KV592479">
    <property type="protein sequence ID" value="OPL21348.1"/>
    <property type="molecule type" value="Genomic_DNA"/>
</dbReference>
<protein>
    <recommendedName>
        <fullName evidence="2">DZANK-type domain-containing protein</fullName>
    </recommendedName>
</protein>
<feature type="region of interest" description="Disordered" evidence="1">
    <location>
        <begin position="119"/>
        <end position="267"/>
    </location>
</feature>
<feature type="compositionally biased region" description="Polar residues" evidence="1">
    <location>
        <begin position="225"/>
        <end position="246"/>
    </location>
</feature>
<organism evidence="3 4">
    <name type="scientific">Mytilus galloprovincialis</name>
    <name type="common">Mediterranean mussel</name>
    <dbReference type="NCBI Taxonomy" id="29158"/>
    <lineage>
        <taxon>Eukaryota</taxon>
        <taxon>Metazoa</taxon>
        <taxon>Spiralia</taxon>
        <taxon>Lophotrochozoa</taxon>
        <taxon>Mollusca</taxon>
        <taxon>Bivalvia</taxon>
        <taxon>Autobranchia</taxon>
        <taxon>Pteriomorphia</taxon>
        <taxon>Mytilida</taxon>
        <taxon>Mytiloidea</taxon>
        <taxon>Mytilidae</taxon>
        <taxon>Mytilinae</taxon>
        <taxon>Mytilus</taxon>
    </lineage>
</organism>
<feature type="compositionally biased region" description="Basic residues" evidence="1">
    <location>
        <begin position="420"/>
        <end position="446"/>
    </location>
</feature>
<feature type="region of interest" description="Disordered" evidence="1">
    <location>
        <begin position="282"/>
        <end position="561"/>
    </location>
</feature>
<feature type="domain" description="DZANK-type" evidence="2">
    <location>
        <begin position="12"/>
        <end position="58"/>
    </location>
</feature>
<sequence length="561" mass="62362">MKCKNNVDGKVCGEDVPPSSKFCGFCGGKVVTEDDNTTKACPKCSFLITNRQKFCSGCAWQIDPTIFLQKKILCQGLTSENKICGVELSPDVKFCCECGTVQKTQQKVSEPVREVKVDEFMKDELPQRQPHESSGSGSSSRSESPDTWRPPGIPISTPDPSCEDNEIQASGGPYLPLRSIGEHTSEENEETADSLQEKGREMRESSTISYEENVENSGDLEMEDTLSSATDTVNNNVTEPTPSQETMETEPNIEGGNSWTWNTENSQTLSYENRSALTQNITGSDVIKPHPFTLPSSITAPLDDVPSEPERETTGTEHMEESSGNPPEENEPHDMGTGNKQPSQGKSKVQELTKKFESTVTIESSGNNQEPNKGSPELKREISHSSAGSELGSDEDNSSSDDDNDEDEDPKKDQTTGSKGTKKKPKGAKEKRQKKKERKERNKRRKLDLPESEPVSDNNDTTTTSKKETSSSKKEEAKKQQDDAYKQKDEMSKQKEATLAEMSNDKKQQEKEKPYNTRSTAQGNISKNDKETTNLEKTNDKKTENEKPYNTRSTEQEKETR</sequence>
<feature type="compositionally biased region" description="Basic and acidic residues" evidence="1">
    <location>
        <begin position="119"/>
        <end position="131"/>
    </location>
</feature>
<name>A0A3L5TQ77_MYTGA</name>
<feature type="compositionally biased region" description="Basic and acidic residues" evidence="1">
    <location>
        <begin position="348"/>
        <end position="357"/>
    </location>
</feature>
<keyword evidence="4" id="KW-1185">Reference proteome</keyword>
<dbReference type="InterPro" id="IPR025874">
    <property type="entry name" value="DZR"/>
</dbReference>
<dbReference type="Pfam" id="PF12773">
    <property type="entry name" value="DZR"/>
    <property type="match status" value="1"/>
</dbReference>
<evidence type="ECO:0000313" key="3">
    <source>
        <dbReference type="EMBL" id="OPL21348.1"/>
    </source>
</evidence>
<comment type="caution">
    <text evidence="3">The sequence shown here is derived from an EMBL/GenBank/DDBJ whole genome shotgun (WGS) entry which is preliminary data.</text>
</comment>
<gene>
    <name evidence="3" type="ORF">AM593_08046</name>
</gene>
<feature type="compositionally biased region" description="Polar residues" evidence="1">
    <location>
        <begin position="255"/>
        <end position="267"/>
    </location>
</feature>
<feature type="compositionally biased region" description="Acidic residues" evidence="1">
    <location>
        <begin position="392"/>
        <end position="408"/>
    </location>
</feature>
<proteinExistence type="predicted"/>
<feature type="compositionally biased region" description="Basic and acidic residues" evidence="1">
    <location>
        <begin position="195"/>
        <end position="204"/>
    </location>
</feature>
<feature type="compositionally biased region" description="Polar residues" evidence="1">
    <location>
        <begin position="516"/>
        <end position="526"/>
    </location>
</feature>
<feature type="compositionally biased region" description="Polar residues" evidence="1">
    <location>
        <begin position="338"/>
        <end position="347"/>
    </location>
</feature>
<feature type="compositionally biased region" description="Acidic residues" evidence="1">
    <location>
        <begin position="212"/>
        <end position="224"/>
    </location>
</feature>
<dbReference type="Proteomes" id="UP000266721">
    <property type="component" value="Unassembled WGS sequence"/>
</dbReference>
<feature type="compositionally biased region" description="Basic and acidic residues" evidence="1">
    <location>
        <begin position="465"/>
        <end position="515"/>
    </location>
</feature>
<evidence type="ECO:0000256" key="1">
    <source>
        <dbReference type="SAM" id="MobiDB-lite"/>
    </source>
</evidence>
<reference evidence="3 4" key="1">
    <citation type="journal article" date="2016" name="PLoS ONE">
        <title>A First Insight into the Genome of the Filter-Feeder Mussel Mytilus galloprovincialis.</title>
        <authorList>
            <person name="Murgarella M."/>
            <person name="Puiu D."/>
            <person name="Novoa B."/>
            <person name="Figueras A."/>
            <person name="Posada D."/>
            <person name="Canchaya C."/>
        </authorList>
    </citation>
    <scope>NUCLEOTIDE SEQUENCE [LARGE SCALE GENOMIC DNA]</scope>
    <source>
        <tissue evidence="3">Muscle</tissue>
    </source>
</reference>
<accession>A0A3L5TQ77</accession>